<dbReference type="Proteomes" id="UP000076442">
    <property type="component" value="Unassembled WGS sequence"/>
</dbReference>
<evidence type="ECO:0000313" key="8">
    <source>
        <dbReference type="EMBL" id="KZD88311.1"/>
    </source>
</evidence>
<dbReference type="EMBL" id="CP125292">
    <property type="protein sequence ID" value="WHM19616.1"/>
    <property type="molecule type" value="Genomic_DNA"/>
</dbReference>
<dbReference type="PATRIC" id="fig|1423.134.peg.1277"/>
<dbReference type="OMA" id="AQFVHFM"/>
<dbReference type="PANTHER" id="PTHR30249:SF17">
    <property type="entry name" value="HOLIN-LIKE PROTEIN CIDB"/>
    <property type="match status" value="1"/>
</dbReference>
<evidence type="ECO:0000256" key="2">
    <source>
        <dbReference type="ARBA" id="ARBA00022475"/>
    </source>
</evidence>
<evidence type="ECO:0000313" key="10">
    <source>
        <dbReference type="Proteomes" id="UP000032247"/>
    </source>
</evidence>
<reference evidence="7 10" key="1">
    <citation type="submission" date="2014-12" db="EMBL/GenBank/DDBJ databases">
        <title>Comparative genome analysis of Bacillus coagulans HM-08, Clostridium butyricum HM-68, Bacillus subtilis HM-66 and Bacillus licheniformis BL-09.</title>
        <authorList>
            <person name="Zhang H."/>
        </authorList>
    </citation>
    <scope>NUCLEOTIDE SEQUENCE [LARGE SCALE GENOMIC DNA]</scope>
    <source>
        <strain evidence="7 10">HM-66</strain>
    </source>
</reference>
<feature type="transmembrane region" description="Helical" evidence="6">
    <location>
        <begin position="32"/>
        <end position="51"/>
    </location>
</feature>
<sequence length="230" mass="24503">MQQACIAIIIILLTVAAYLAMVKLYKRFPLPFLIPVLTTTILIVAALMMFHVSYEGYMIGGKWINSLLGPAVVALAYPLYKQWHIIVKHCVPILGGVLVGLCMGMISGLIFAEAFGIDHDLLLSILPKSITTPVAIQIAAGLGGVPSMTVVFVMIAGFSGVILGPLFLKWLRIRSSLGQGIALGSASHALGTSKALEYGELAVSMSSVSMTLCAVLGSFFGPLVVWLFHI</sequence>
<evidence type="ECO:0000256" key="1">
    <source>
        <dbReference type="ARBA" id="ARBA00004651"/>
    </source>
</evidence>
<dbReference type="STRING" id="483913.AN935_20350"/>
<comment type="subcellular location">
    <subcellularLocation>
        <location evidence="1">Cell membrane</location>
        <topology evidence="1">Multi-pass membrane protein</topology>
    </subcellularLocation>
</comment>
<keyword evidence="4 6" id="KW-1133">Transmembrane helix</keyword>
<accession>A0A063XH09</accession>
<feature type="transmembrane region" description="Helical" evidence="6">
    <location>
        <begin position="208"/>
        <end position="228"/>
    </location>
</feature>
<reference evidence="8 11" key="2">
    <citation type="submission" date="2015-09" db="EMBL/GenBank/DDBJ databases">
        <title>Spore heat resistance.</title>
        <authorList>
            <person name="Boekhorst J."/>
            <person name="Berendsen E.M."/>
            <person name="Wells-Bennik M.H."/>
            <person name="Kuipers O.P."/>
        </authorList>
    </citation>
    <scope>NUCLEOTIDE SEQUENCE [LARGE SCALE GENOMIC DNA]</scope>
    <source>
        <strain evidence="8 11">B4122</strain>
    </source>
</reference>
<gene>
    <name evidence="9" type="primary">yxaC</name>
    <name evidence="8" type="ORF">B4122_4261</name>
    <name evidence="9" type="ORF">QL281_11670</name>
    <name evidence="7" type="ORF">SC09_Contig28orf00191</name>
</gene>
<evidence type="ECO:0000313" key="9">
    <source>
        <dbReference type="EMBL" id="WHM19616.1"/>
    </source>
</evidence>
<evidence type="ECO:0000256" key="4">
    <source>
        <dbReference type="ARBA" id="ARBA00022989"/>
    </source>
</evidence>
<dbReference type="EMBL" id="JXBC01000006">
    <property type="protein sequence ID" value="KIU10030.1"/>
    <property type="molecule type" value="Genomic_DNA"/>
</dbReference>
<keyword evidence="3 6" id="KW-0812">Transmembrane</keyword>
<dbReference type="Proteomes" id="UP000032247">
    <property type="component" value="Unassembled WGS sequence"/>
</dbReference>
<evidence type="ECO:0000313" key="7">
    <source>
        <dbReference type="EMBL" id="KIU10030.1"/>
    </source>
</evidence>
<evidence type="ECO:0000256" key="3">
    <source>
        <dbReference type="ARBA" id="ARBA00022692"/>
    </source>
</evidence>
<evidence type="ECO:0000256" key="6">
    <source>
        <dbReference type="SAM" id="Phobius"/>
    </source>
</evidence>
<evidence type="ECO:0000313" key="11">
    <source>
        <dbReference type="Proteomes" id="UP000076442"/>
    </source>
</evidence>
<keyword evidence="5 6" id="KW-0472">Membrane</keyword>
<dbReference type="Pfam" id="PF04172">
    <property type="entry name" value="LrgB"/>
    <property type="match status" value="1"/>
</dbReference>
<dbReference type="RefSeq" id="WP_003227015.1">
    <property type="nucleotide sequence ID" value="NZ_AP024621.1"/>
</dbReference>
<name>A0A063XH09_BACIU</name>
<dbReference type="GO" id="GO:0005886">
    <property type="term" value="C:plasma membrane"/>
    <property type="evidence" value="ECO:0007669"/>
    <property type="project" value="UniProtKB-SubCell"/>
</dbReference>
<organism evidence="7 10">
    <name type="scientific">Bacillus subtilis</name>
    <dbReference type="NCBI Taxonomy" id="1423"/>
    <lineage>
        <taxon>Bacteria</taxon>
        <taxon>Bacillati</taxon>
        <taxon>Bacillota</taxon>
        <taxon>Bacilli</taxon>
        <taxon>Bacillales</taxon>
        <taxon>Bacillaceae</taxon>
        <taxon>Bacillus</taxon>
    </lineage>
</organism>
<feature type="transmembrane region" description="Helical" evidence="6">
    <location>
        <begin position="92"/>
        <end position="115"/>
    </location>
</feature>
<evidence type="ECO:0000256" key="5">
    <source>
        <dbReference type="ARBA" id="ARBA00023136"/>
    </source>
</evidence>
<feature type="transmembrane region" description="Helical" evidence="6">
    <location>
        <begin position="135"/>
        <end position="168"/>
    </location>
</feature>
<protein>
    <submittedName>
        <fullName evidence="8">CidA-associated membrane protein CidB</fullName>
    </submittedName>
    <submittedName>
        <fullName evidence="9">LrgB family protein</fullName>
    </submittedName>
</protein>
<dbReference type="InterPro" id="IPR007300">
    <property type="entry name" value="CidB/LrgB"/>
</dbReference>
<dbReference type="EMBL" id="LJZV01000027">
    <property type="protein sequence ID" value="KZD88311.1"/>
    <property type="molecule type" value="Genomic_DNA"/>
</dbReference>
<dbReference type="PANTHER" id="PTHR30249">
    <property type="entry name" value="PUTATIVE SEROTONIN TRANSPORTER"/>
    <property type="match status" value="1"/>
</dbReference>
<dbReference type="Proteomes" id="UP001229422">
    <property type="component" value="Chromosome"/>
</dbReference>
<dbReference type="AlphaFoldDB" id="A0A063XH09"/>
<reference evidence="9" key="3">
    <citation type="submission" date="2023-05" db="EMBL/GenBank/DDBJ databases">
        <title>Complete genome sequence of Bacillus subtilis SRCM117797 isolated from Soybean paste.</title>
        <authorList>
            <person name="Abraha H.B."/>
            <person name="Kim K.-P."/>
            <person name="Ryu M.-S."/>
            <person name="Jeong D.-Y."/>
        </authorList>
    </citation>
    <scope>NUCLEOTIDE SEQUENCE</scope>
    <source>
        <strain evidence="9">SRCM117797</strain>
    </source>
</reference>
<feature type="transmembrane region" description="Helical" evidence="6">
    <location>
        <begin position="6"/>
        <end position="25"/>
    </location>
</feature>
<proteinExistence type="predicted"/>
<keyword evidence="2" id="KW-1003">Cell membrane</keyword>